<dbReference type="PANTHER" id="PTHR11581">
    <property type="entry name" value="30S/40S RIBOSOMAL PROTEIN S4"/>
    <property type="match status" value="1"/>
</dbReference>
<dbReference type="InterPro" id="IPR038237">
    <property type="entry name" value="Ribosomal_eS4_central_sf"/>
</dbReference>
<name>A0ABD3IB54_9MARC</name>
<gene>
    <name evidence="7" type="ORF">R1sor_017974</name>
</gene>
<organism evidence="7 8">
    <name type="scientific">Riccia sorocarpa</name>
    <dbReference type="NCBI Taxonomy" id="122646"/>
    <lineage>
        <taxon>Eukaryota</taxon>
        <taxon>Viridiplantae</taxon>
        <taxon>Streptophyta</taxon>
        <taxon>Embryophyta</taxon>
        <taxon>Marchantiophyta</taxon>
        <taxon>Marchantiopsida</taxon>
        <taxon>Marchantiidae</taxon>
        <taxon>Marchantiales</taxon>
        <taxon>Ricciaceae</taxon>
        <taxon>Riccia</taxon>
    </lineage>
</organism>
<dbReference type="InterPro" id="IPR000876">
    <property type="entry name" value="Ribosomal_eS4"/>
</dbReference>
<reference evidence="7 8" key="1">
    <citation type="submission" date="2024-09" db="EMBL/GenBank/DDBJ databases">
        <title>Chromosome-scale assembly of Riccia sorocarpa.</title>
        <authorList>
            <person name="Paukszto L."/>
        </authorList>
    </citation>
    <scope>NUCLEOTIDE SEQUENCE [LARGE SCALE GENOMIC DNA]</scope>
    <source>
        <strain evidence="7">LP-2024</strain>
        <tissue evidence="7">Aerial parts of the thallus</tissue>
    </source>
</reference>
<evidence type="ECO:0000259" key="6">
    <source>
        <dbReference type="Pfam" id="PF00900"/>
    </source>
</evidence>
<dbReference type="FunFam" id="2.40.50.740:FF:000001">
    <property type="entry name" value="40S ribosomal protein S4"/>
    <property type="match status" value="1"/>
</dbReference>
<dbReference type="Proteomes" id="UP001633002">
    <property type="component" value="Unassembled WGS sequence"/>
</dbReference>
<sequence length="191" mass="22012">MINLCSSASSWFKETFEEAQCPQALDAPQARGSFSPKPSPGPHKERECLPLVVILRNRLKYALTYREVVPIVMQRLIQIDGKVRTDKCYPAGFMEEAKYKLCKVREANFGNKGVPYISTNDGRTIRYPDPLIKRNDTVKIDIETRKVVKFIKFDVEVRVSSCLSLKRHESPQELPRLRLEDRVKTMPKWVG</sequence>
<proteinExistence type="inferred from homology"/>
<keyword evidence="3" id="KW-0694">RNA-binding</keyword>
<evidence type="ECO:0000256" key="5">
    <source>
        <dbReference type="ARBA" id="ARBA00023274"/>
    </source>
</evidence>
<evidence type="ECO:0000256" key="2">
    <source>
        <dbReference type="ARBA" id="ARBA00022730"/>
    </source>
</evidence>
<dbReference type="Gene3D" id="3.10.290.10">
    <property type="entry name" value="RNA-binding S4 domain"/>
    <property type="match status" value="1"/>
</dbReference>
<dbReference type="InterPro" id="IPR036986">
    <property type="entry name" value="S4_RNA-bd_sf"/>
</dbReference>
<dbReference type="PANTHER" id="PTHR11581:SF0">
    <property type="entry name" value="SMALL RIBOSOMAL SUBUNIT PROTEIN ES4"/>
    <property type="match status" value="1"/>
</dbReference>
<evidence type="ECO:0000313" key="7">
    <source>
        <dbReference type="EMBL" id="KAL3699952.1"/>
    </source>
</evidence>
<keyword evidence="4" id="KW-0689">Ribosomal protein</keyword>
<keyword evidence="5" id="KW-0687">Ribonucleoprotein</keyword>
<dbReference type="AlphaFoldDB" id="A0ABD3IB54"/>
<comment type="similarity">
    <text evidence="1">Belongs to the eukaryotic ribosomal protein eS4 family.</text>
</comment>
<dbReference type="InterPro" id="IPR013845">
    <property type="entry name" value="Ribosomal_eS4_central_region"/>
</dbReference>
<evidence type="ECO:0000313" key="8">
    <source>
        <dbReference type="Proteomes" id="UP001633002"/>
    </source>
</evidence>
<feature type="domain" description="Small ribosomal subunit protein eS4 central region" evidence="6">
    <location>
        <begin position="95"/>
        <end position="147"/>
    </location>
</feature>
<dbReference type="Pfam" id="PF00900">
    <property type="entry name" value="Ribosomal_S4e"/>
    <property type="match status" value="1"/>
</dbReference>
<protein>
    <recommendedName>
        <fullName evidence="6">Small ribosomal subunit protein eS4 central region domain-containing protein</fullName>
    </recommendedName>
</protein>
<dbReference type="GO" id="GO:1990904">
    <property type="term" value="C:ribonucleoprotein complex"/>
    <property type="evidence" value="ECO:0007669"/>
    <property type="project" value="UniProtKB-KW"/>
</dbReference>
<dbReference type="Gene3D" id="2.40.50.740">
    <property type="match status" value="1"/>
</dbReference>
<dbReference type="EMBL" id="JBJQOH010000001">
    <property type="protein sequence ID" value="KAL3699952.1"/>
    <property type="molecule type" value="Genomic_DNA"/>
</dbReference>
<evidence type="ECO:0000256" key="4">
    <source>
        <dbReference type="ARBA" id="ARBA00022980"/>
    </source>
</evidence>
<evidence type="ECO:0000256" key="1">
    <source>
        <dbReference type="ARBA" id="ARBA00007500"/>
    </source>
</evidence>
<keyword evidence="8" id="KW-1185">Reference proteome</keyword>
<comment type="caution">
    <text evidence="7">The sequence shown here is derived from an EMBL/GenBank/DDBJ whole genome shotgun (WGS) entry which is preliminary data.</text>
</comment>
<keyword evidence="2" id="KW-0699">rRNA-binding</keyword>
<dbReference type="GO" id="GO:0019843">
    <property type="term" value="F:rRNA binding"/>
    <property type="evidence" value="ECO:0007669"/>
    <property type="project" value="UniProtKB-KW"/>
</dbReference>
<dbReference type="GO" id="GO:0005840">
    <property type="term" value="C:ribosome"/>
    <property type="evidence" value="ECO:0007669"/>
    <property type="project" value="UniProtKB-KW"/>
</dbReference>
<evidence type="ECO:0000256" key="3">
    <source>
        <dbReference type="ARBA" id="ARBA00022884"/>
    </source>
</evidence>
<accession>A0ABD3IB54</accession>